<evidence type="ECO:0000256" key="1">
    <source>
        <dbReference type="SAM" id="MobiDB-lite"/>
    </source>
</evidence>
<feature type="chain" id="PRO_5038909098" evidence="2">
    <location>
        <begin position="21"/>
        <end position="91"/>
    </location>
</feature>
<feature type="compositionally biased region" description="Basic and acidic residues" evidence="1">
    <location>
        <begin position="59"/>
        <end position="76"/>
    </location>
</feature>
<keyword evidence="2" id="KW-0732">Signal</keyword>
<sequence>MEKRQCICIGAAVVSAAALAVIAAKTCGCCCKKSKPYNRTRSERGKCCSSKGESCTNEPKAEKDQVTNEMGVEKEPPYYSENYYAKDQDDE</sequence>
<proteinExistence type="predicted"/>
<feature type="region of interest" description="Disordered" evidence="1">
    <location>
        <begin position="37"/>
        <end position="91"/>
    </location>
</feature>
<reference evidence="3" key="1">
    <citation type="submission" date="2020-09" db="EMBL/GenBank/DDBJ databases">
        <title>Bacillus faecalis sp. nov., a moderately halophilic bacterium isolated from cow faeces.</title>
        <authorList>
            <person name="Jiang L."/>
            <person name="Lee J."/>
        </authorList>
    </citation>
    <scope>NUCLEOTIDE SEQUENCE</scope>
    <source>
        <strain evidence="3">AGMB 02131</strain>
    </source>
</reference>
<dbReference type="AlphaFoldDB" id="A0A927D1Q5"/>
<gene>
    <name evidence="3" type="ORF">IEO70_16595</name>
</gene>
<dbReference type="RefSeq" id="WP_190999495.1">
    <property type="nucleotide sequence ID" value="NZ_JACXSI010000049.1"/>
</dbReference>
<evidence type="ECO:0000313" key="4">
    <source>
        <dbReference type="Proteomes" id="UP000602076"/>
    </source>
</evidence>
<evidence type="ECO:0000313" key="3">
    <source>
        <dbReference type="EMBL" id="MBD3109960.1"/>
    </source>
</evidence>
<organism evidence="3 4">
    <name type="scientific">Peribacillus faecalis</name>
    <dbReference type="NCBI Taxonomy" id="2772559"/>
    <lineage>
        <taxon>Bacteria</taxon>
        <taxon>Bacillati</taxon>
        <taxon>Bacillota</taxon>
        <taxon>Bacilli</taxon>
        <taxon>Bacillales</taxon>
        <taxon>Bacillaceae</taxon>
        <taxon>Peribacillus</taxon>
    </lineage>
</organism>
<dbReference type="EMBL" id="JACXSI010000049">
    <property type="protein sequence ID" value="MBD3109960.1"/>
    <property type="molecule type" value="Genomic_DNA"/>
</dbReference>
<comment type="caution">
    <text evidence="3">The sequence shown here is derived from an EMBL/GenBank/DDBJ whole genome shotgun (WGS) entry which is preliminary data.</text>
</comment>
<keyword evidence="4" id="KW-1185">Reference proteome</keyword>
<protein>
    <submittedName>
        <fullName evidence="3">Uncharacterized protein</fullName>
    </submittedName>
</protein>
<name>A0A927D1Q5_9BACI</name>
<accession>A0A927D1Q5</accession>
<evidence type="ECO:0000256" key="2">
    <source>
        <dbReference type="SAM" id="SignalP"/>
    </source>
</evidence>
<feature type="signal peptide" evidence="2">
    <location>
        <begin position="1"/>
        <end position="20"/>
    </location>
</feature>
<dbReference type="Proteomes" id="UP000602076">
    <property type="component" value="Unassembled WGS sequence"/>
</dbReference>